<feature type="transmembrane region" description="Helical" evidence="1">
    <location>
        <begin position="217"/>
        <end position="238"/>
    </location>
</feature>
<accession>A0A455SMK2</accession>
<keyword evidence="1" id="KW-0472">Membrane</keyword>
<keyword evidence="1" id="KW-1133">Transmembrane helix</keyword>
<feature type="transmembrane region" description="Helical" evidence="1">
    <location>
        <begin position="58"/>
        <end position="78"/>
    </location>
</feature>
<dbReference type="Pfam" id="PF12730">
    <property type="entry name" value="ABC2_membrane_4"/>
    <property type="match status" value="1"/>
</dbReference>
<proteinExistence type="predicted"/>
<feature type="transmembrane region" description="Helical" evidence="1">
    <location>
        <begin position="16"/>
        <end position="38"/>
    </location>
</feature>
<feature type="transmembrane region" description="Helical" evidence="1">
    <location>
        <begin position="105"/>
        <end position="129"/>
    </location>
</feature>
<dbReference type="AlphaFoldDB" id="A0A455SMK2"/>
<reference evidence="2" key="1">
    <citation type="submission" date="2018-12" db="EMBL/GenBank/DDBJ databases">
        <title>Novel natural products biosynthetic potential of the class Ktedonobacteria.</title>
        <authorList>
            <person name="Zheng Y."/>
            <person name="Saitou A."/>
            <person name="Wang C.M."/>
            <person name="Toyoda A."/>
            <person name="Minakuchi Y."/>
            <person name="Sekiguchi Y."/>
            <person name="Ueda K."/>
            <person name="Takano H."/>
            <person name="Sakai Y."/>
            <person name="Yokota A."/>
            <person name="Yabe S."/>
        </authorList>
    </citation>
    <scope>NUCLEOTIDE SEQUENCE</scope>
    <source>
        <strain evidence="2">COM3</strain>
    </source>
</reference>
<dbReference type="EMBL" id="AP019376">
    <property type="protein sequence ID" value="BBH87425.1"/>
    <property type="molecule type" value="Genomic_DNA"/>
</dbReference>
<keyword evidence="1" id="KW-0812">Transmembrane</keyword>
<evidence type="ECO:0000256" key="1">
    <source>
        <dbReference type="SAM" id="Phobius"/>
    </source>
</evidence>
<feature type="transmembrane region" description="Helical" evidence="1">
    <location>
        <begin position="149"/>
        <end position="168"/>
    </location>
</feature>
<protein>
    <submittedName>
        <fullName evidence="2">Bacitracin ABC transporter permease</fullName>
    </submittedName>
</protein>
<sequence length="244" mass="27533">MVNLLYAEVLKLKRSMIALISIAGIASGPFLCFVESIIKEAKRPDIPVEGATFFSETHLYVFLLIGVLLFSVVTAYLFNREYTEHTLKNILTIPVSRIQFILSKLILLCLWTMALTLFAWLITVLFALLGQFDGLSMQLFLDAFKQFMMSGFALFLLSTPMILVTLLFKNYVVTIVFAIAITMLNLLTYGSEYSALLPWTAVRVIATGTFFPEYPPIYSYISIIMTFCVGLIASILYFKNTDVN</sequence>
<name>A0A455SMK2_9CHLR</name>
<organism evidence="2">
    <name type="scientific">Thermosporothrix sp. COM3</name>
    <dbReference type="NCBI Taxonomy" id="2490863"/>
    <lineage>
        <taxon>Bacteria</taxon>
        <taxon>Bacillati</taxon>
        <taxon>Chloroflexota</taxon>
        <taxon>Ktedonobacteria</taxon>
        <taxon>Ktedonobacterales</taxon>
        <taxon>Thermosporotrichaceae</taxon>
        <taxon>Thermosporothrix</taxon>
    </lineage>
</organism>
<feature type="transmembrane region" description="Helical" evidence="1">
    <location>
        <begin position="175"/>
        <end position="197"/>
    </location>
</feature>
<evidence type="ECO:0000313" key="2">
    <source>
        <dbReference type="EMBL" id="BBH87425.1"/>
    </source>
</evidence>
<gene>
    <name evidence="2" type="primary">bcrB</name>
    <name evidence="2" type="ORF">KTC_21760</name>
</gene>